<dbReference type="Gene3D" id="3.40.50.300">
    <property type="entry name" value="P-loop containing nucleotide triphosphate hydrolases"/>
    <property type="match status" value="2"/>
</dbReference>
<keyword evidence="1" id="KW-0677">Repeat</keyword>
<evidence type="ECO:0000256" key="2">
    <source>
        <dbReference type="ARBA" id="ARBA00022741"/>
    </source>
</evidence>
<feature type="domain" description="NB-ARC" evidence="5">
    <location>
        <begin position="230"/>
        <end position="317"/>
    </location>
</feature>
<dbReference type="GO" id="GO:0006952">
    <property type="term" value="P:defense response"/>
    <property type="evidence" value="ECO:0007669"/>
    <property type="project" value="UniProtKB-KW"/>
</dbReference>
<dbReference type="PRINTS" id="PR00364">
    <property type="entry name" value="DISEASERSIST"/>
</dbReference>
<protein>
    <recommendedName>
        <fullName evidence="10">NB-ARC domain-containing disease resistance protein</fullName>
    </recommendedName>
</protein>
<dbReference type="PANTHER" id="PTHR36766:SF70">
    <property type="entry name" value="DISEASE RESISTANCE PROTEIN RGA4"/>
    <property type="match status" value="1"/>
</dbReference>
<proteinExistence type="predicted"/>
<dbReference type="GO" id="GO:0051707">
    <property type="term" value="P:response to other organism"/>
    <property type="evidence" value="ECO:0007669"/>
    <property type="project" value="UniProtKB-ARBA"/>
</dbReference>
<accession>A0A7J0E294</accession>
<keyword evidence="3" id="KW-0611">Plant defense</keyword>
<dbReference type="SUPFAM" id="SSF52058">
    <property type="entry name" value="L domain-like"/>
    <property type="match status" value="1"/>
</dbReference>
<keyword evidence="9" id="KW-1185">Reference proteome</keyword>
<dbReference type="Pfam" id="PF00931">
    <property type="entry name" value="NB-ARC"/>
    <property type="match status" value="1"/>
</dbReference>
<dbReference type="SUPFAM" id="SSF52540">
    <property type="entry name" value="P-loop containing nucleoside triphosphate hydrolases"/>
    <property type="match status" value="1"/>
</dbReference>
<dbReference type="AlphaFoldDB" id="A0A7J0E294"/>
<name>A0A7J0E294_9ERIC</name>
<dbReference type="PANTHER" id="PTHR36766">
    <property type="entry name" value="PLANT BROAD-SPECTRUM MILDEW RESISTANCE PROTEIN RPW8"/>
    <property type="match status" value="1"/>
</dbReference>
<comment type="caution">
    <text evidence="8">The sequence shown here is derived from an EMBL/GenBank/DDBJ whole genome shotgun (WGS) entry which is preliminary data.</text>
</comment>
<reference evidence="9" key="1">
    <citation type="submission" date="2019-07" db="EMBL/GenBank/DDBJ databases">
        <title>De Novo Assembly of kiwifruit Actinidia rufa.</title>
        <authorList>
            <person name="Sugita-Konishi S."/>
            <person name="Sato K."/>
            <person name="Mori E."/>
            <person name="Abe Y."/>
            <person name="Kisaki G."/>
            <person name="Hamano K."/>
            <person name="Suezawa K."/>
            <person name="Otani M."/>
            <person name="Fukuda T."/>
            <person name="Manabe T."/>
            <person name="Gomi K."/>
            <person name="Tabuchi M."/>
            <person name="Akimitsu K."/>
            <person name="Kataoka I."/>
        </authorList>
    </citation>
    <scope>NUCLEOTIDE SEQUENCE [LARGE SCALE GENOMIC DNA]</scope>
    <source>
        <strain evidence="9">cv. Fuchu</strain>
    </source>
</reference>
<dbReference type="Gene3D" id="1.20.5.4130">
    <property type="match status" value="1"/>
</dbReference>
<dbReference type="Gene3D" id="3.80.10.10">
    <property type="entry name" value="Ribonuclease Inhibitor"/>
    <property type="match status" value="1"/>
</dbReference>
<evidence type="ECO:0000259" key="6">
    <source>
        <dbReference type="Pfam" id="PF18052"/>
    </source>
</evidence>
<gene>
    <name evidence="8" type="ORF">Acr_00g0103140</name>
</gene>
<dbReference type="EMBL" id="BJWL01000469">
    <property type="protein sequence ID" value="GFS46585.1"/>
    <property type="molecule type" value="Genomic_DNA"/>
</dbReference>
<keyword evidence="4" id="KW-0067">ATP-binding</keyword>
<dbReference type="InterPro" id="IPR041118">
    <property type="entry name" value="Rx_N"/>
</dbReference>
<dbReference type="InterPro" id="IPR002182">
    <property type="entry name" value="NB-ARC"/>
</dbReference>
<dbReference type="OrthoDB" id="2018467at2759"/>
<evidence type="ECO:0000259" key="5">
    <source>
        <dbReference type="Pfam" id="PF00931"/>
    </source>
</evidence>
<evidence type="ECO:0000313" key="8">
    <source>
        <dbReference type="EMBL" id="GFS46585.1"/>
    </source>
</evidence>
<evidence type="ECO:0000256" key="3">
    <source>
        <dbReference type="ARBA" id="ARBA00022821"/>
    </source>
</evidence>
<dbReference type="GO" id="GO:0043531">
    <property type="term" value="F:ADP binding"/>
    <property type="evidence" value="ECO:0007669"/>
    <property type="project" value="InterPro"/>
</dbReference>
<dbReference type="InterPro" id="IPR055414">
    <property type="entry name" value="LRR_R13L4/SHOC2-like"/>
</dbReference>
<evidence type="ECO:0000313" key="9">
    <source>
        <dbReference type="Proteomes" id="UP000585474"/>
    </source>
</evidence>
<evidence type="ECO:0008006" key="10">
    <source>
        <dbReference type="Google" id="ProtNLM"/>
    </source>
</evidence>
<feature type="domain" description="Disease resistance N-terminal" evidence="6">
    <location>
        <begin position="11"/>
        <end position="101"/>
    </location>
</feature>
<organism evidence="8 9">
    <name type="scientific">Actinidia rufa</name>
    <dbReference type="NCBI Taxonomy" id="165716"/>
    <lineage>
        <taxon>Eukaryota</taxon>
        <taxon>Viridiplantae</taxon>
        <taxon>Streptophyta</taxon>
        <taxon>Embryophyta</taxon>
        <taxon>Tracheophyta</taxon>
        <taxon>Spermatophyta</taxon>
        <taxon>Magnoliopsida</taxon>
        <taxon>eudicotyledons</taxon>
        <taxon>Gunneridae</taxon>
        <taxon>Pentapetalae</taxon>
        <taxon>asterids</taxon>
        <taxon>Ericales</taxon>
        <taxon>Actinidiaceae</taxon>
        <taxon>Actinidia</taxon>
    </lineage>
</organism>
<evidence type="ECO:0000259" key="7">
    <source>
        <dbReference type="Pfam" id="PF23598"/>
    </source>
</evidence>
<keyword evidence="2" id="KW-0547">Nucleotide-binding</keyword>
<dbReference type="InterPro" id="IPR027417">
    <property type="entry name" value="P-loop_NTPase"/>
</dbReference>
<evidence type="ECO:0000256" key="1">
    <source>
        <dbReference type="ARBA" id="ARBA00022737"/>
    </source>
</evidence>
<dbReference type="Pfam" id="PF18052">
    <property type="entry name" value="Rx_N"/>
    <property type="match status" value="1"/>
</dbReference>
<dbReference type="InterPro" id="IPR032675">
    <property type="entry name" value="LRR_dom_sf"/>
</dbReference>
<dbReference type="Pfam" id="PF23598">
    <property type="entry name" value="LRR_14"/>
    <property type="match status" value="1"/>
</dbReference>
<sequence length="587" mass="66679">MAEIILYNIASEVLEKLGSVALREVGLAWGLDDELKSLEGTLCMIKAVVLSADVAKTKQTKKPHHLLNIWLKRLEDAFYHADNVLDEFHYQALHRQVLRRSSGWSIQSKVQEFLLRSSTCVFRSRMGRIIRNITDRLHRIADDRVRFCVMMPGGRSNDEQESSSMSTLNELDFVGRANDKEAILSLLITSSVDEKLSVIPTVGRGGLGKTTLVKLVYNSERCNSDSPCNNLDDKKKLRTLFQDKLNSRRFLLVLDDVYYSRDRRVLSLVRFRLRHHGSKIVVTTRNGLVASTMGTSPEYRLGGLSDEDCHELLLKWAEKIQDPCGNLSNKCRMPEIVHDLAVFISEKECKGIASYRSGIVIPKGVQHVSIHDSDCSREEVTKSLFMLMNLRSVLYFPSQGAGANEETFIERCISRFKYLRVLDLSDSCFQVLPRYVGNLKHLRFLDLSGNASMEKLPNTICKLYNLQTLRIWYCKKIRKLPQNLGNLISLKHLYLTTQQSCFPEKQIRRLTSLRTLGIEGCGNLTSLPEGIQLLTALTTVTITTCPKLTSLPSSMKNMANLRNLEISKCPNLNLSGWKHFKGLKRLH</sequence>
<dbReference type="GO" id="GO:0005524">
    <property type="term" value="F:ATP binding"/>
    <property type="evidence" value="ECO:0007669"/>
    <property type="project" value="UniProtKB-KW"/>
</dbReference>
<evidence type="ECO:0000256" key="4">
    <source>
        <dbReference type="ARBA" id="ARBA00022840"/>
    </source>
</evidence>
<dbReference type="Proteomes" id="UP000585474">
    <property type="component" value="Unassembled WGS sequence"/>
</dbReference>
<feature type="domain" description="Disease resistance R13L4/SHOC-2-like LRR" evidence="7">
    <location>
        <begin position="411"/>
        <end position="586"/>
    </location>
</feature>